<sequence length="70" mass="8037">MKFDMGPGFGRVQDFHTFAFSHTKRQENAPAHILAQQVVNVEDFVVWLEECPGCIKHVCMHDVLSNSNYE</sequence>
<reference evidence="1 2" key="1">
    <citation type="journal article" date="2018" name="Sci. Data">
        <title>The draft genome sequence of cork oak.</title>
        <authorList>
            <person name="Ramos A.M."/>
            <person name="Usie A."/>
            <person name="Barbosa P."/>
            <person name="Barros P.M."/>
            <person name="Capote T."/>
            <person name="Chaves I."/>
            <person name="Simoes F."/>
            <person name="Abreu I."/>
            <person name="Carrasquinho I."/>
            <person name="Faro C."/>
            <person name="Guimaraes J.B."/>
            <person name="Mendonca D."/>
            <person name="Nobrega F."/>
            <person name="Rodrigues L."/>
            <person name="Saibo N.J.M."/>
            <person name="Varela M.C."/>
            <person name="Egas C."/>
            <person name="Matos J."/>
            <person name="Miguel C.M."/>
            <person name="Oliveira M.M."/>
            <person name="Ricardo C.P."/>
            <person name="Goncalves S."/>
        </authorList>
    </citation>
    <scope>NUCLEOTIDE SEQUENCE [LARGE SCALE GENOMIC DNA]</scope>
    <source>
        <strain evidence="2">cv. HL8</strain>
    </source>
</reference>
<protein>
    <submittedName>
        <fullName evidence="1">Uncharacterized protein</fullName>
    </submittedName>
</protein>
<gene>
    <name evidence="1" type="ORF">CFP56_023774</name>
</gene>
<accession>A0AAW0K888</accession>
<evidence type="ECO:0000313" key="1">
    <source>
        <dbReference type="EMBL" id="KAK7835137.1"/>
    </source>
</evidence>
<keyword evidence="2" id="KW-1185">Reference proteome</keyword>
<dbReference type="Proteomes" id="UP000237347">
    <property type="component" value="Unassembled WGS sequence"/>
</dbReference>
<proteinExistence type="predicted"/>
<organism evidence="1 2">
    <name type="scientific">Quercus suber</name>
    <name type="common">Cork oak</name>
    <dbReference type="NCBI Taxonomy" id="58331"/>
    <lineage>
        <taxon>Eukaryota</taxon>
        <taxon>Viridiplantae</taxon>
        <taxon>Streptophyta</taxon>
        <taxon>Embryophyta</taxon>
        <taxon>Tracheophyta</taxon>
        <taxon>Spermatophyta</taxon>
        <taxon>Magnoliopsida</taxon>
        <taxon>eudicotyledons</taxon>
        <taxon>Gunneridae</taxon>
        <taxon>Pentapetalae</taxon>
        <taxon>rosids</taxon>
        <taxon>fabids</taxon>
        <taxon>Fagales</taxon>
        <taxon>Fagaceae</taxon>
        <taxon>Quercus</taxon>
    </lineage>
</organism>
<name>A0AAW0K888_QUESU</name>
<evidence type="ECO:0000313" key="2">
    <source>
        <dbReference type="Proteomes" id="UP000237347"/>
    </source>
</evidence>
<dbReference type="AlphaFoldDB" id="A0AAW0K888"/>
<dbReference type="EMBL" id="PKMF04000375">
    <property type="protein sequence ID" value="KAK7835137.1"/>
    <property type="molecule type" value="Genomic_DNA"/>
</dbReference>
<comment type="caution">
    <text evidence="1">The sequence shown here is derived from an EMBL/GenBank/DDBJ whole genome shotgun (WGS) entry which is preliminary data.</text>
</comment>